<protein>
    <recommendedName>
        <fullName evidence="3">Beta-lactamase</fullName>
    </recommendedName>
</protein>
<sequence>MKSKKILPAWYGGGIGNNRNAFDGVGHLSYAGFLIFPNRQNYDYKHSFKRNRTEIAVFLEQFD</sequence>
<comment type="caution">
    <text evidence="1">The sequence shown here is derived from an EMBL/GenBank/DDBJ whole genome shotgun (WGS) entry which is preliminary data.</text>
</comment>
<reference evidence="2" key="1">
    <citation type="journal article" date="2019" name="Int. J. Syst. Evol. Microbiol.">
        <title>The Global Catalogue of Microorganisms (GCM) 10K type strain sequencing project: providing services to taxonomists for standard genome sequencing and annotation.</title>
        <authorList>
            <consortium name="The Broad Institute Genomics Platform"/>
            <consortium name="The Broad Institute Genome Sequencing Center for Infectious Disease"/>
            <person name="Wu L."/>
            <person name="Ma J."/>
        </authorList>
    </citation>
    <scope>NUCLEOTIDE SEQUENCE [LARGE SCALE GENOMIC DNA]</scope>
    <source>
        <strain evidence="2">JCM 17337</strain>
    </source>
</reference>
<gene>
    <name evidence="1" type="ORF">GCM10022423_16170</name>
</gene>
<evidence type="ECO:0000313" key="2">
    <source>
        <dbReference type="Proteomes" id="UP001500748"/>
    </source>
</evidence>
<dbReference type="Proteomes" id="UP001500748">
    <property type="component" value="Unassembled WGS sequence"/>
</dbReference>
<name>A0ABP7GI71_9FLAO</name>
<dbReference type="EMBL" id="BAABDU010000003">
    <property type="protein sequence ID" value="GAA3764748.1"/>
    <property type="molecule type" value="Genomic_DNA"/>
</dbReference>
<organism evidence="1 2">
    <name type="scientific">Flavobacterium ginsengiterrae</name>
    <dbReference type="NCBI Taxonomy" id="871695"/>
    <lineage>
        <taxon>Bacteria</taxon>
        <taxon>Pseudomonadati</taxon>
        <taxon>Bacteroidota</taxon>
        <taxon>Flavobacteriia</taxon>
        <taxon>Flavobacteriales</taxon>
        <taxon>Flavobacteriaceae</taxon>
        <taxon>Flavobacterium</taxon>
    </lineage>
</organism>
<evidence type="ECO:0008006" key="3">
    <source>
        <dbReference type="Google" id="ProtNLM"/>
    </source>
</evidence>
<keyword evidence="2" id="KW-1185">Reference proteome</keyword>
<accession>A0ABP7GI71</accession>
<proteinExistence type="predicted"/>
<evidence type="ECO:0000313" key="1">
    <source>
        <dbReference type="EMBL" id="GAA3764748.1"/>
    </source>
</evidence>